<dbReference type="Proteomes" id="UP000820818">
    <property type="component" value="Linkage Group LG5"/>
</dbReference>
<proteinExistence type="predicted"/>
<organism evidence="2 3">
    <name type="scientific">Daphnia sinensis</name>
    <dbReference type="NCBI Taxonomy" id="1820382"/>
    <lineage>
        <taxon>Eukaryota</taxon>
        <taxon>Metazoa</taxon>
        <taxon>Ecdysozoa</taxon>
        <taxon>Arthropoda</taxon>
        <taxon>Crustacea</taxon>
        <taxon>Branchiopoda</taxon>
        <taxon>Diplostraca</taxon>
        <taxon>Cladocera</taxon>
        <taxon>Anomopoda</taxon>
        <taxon>Daphniidae</taxon>
        <taxon>Daphnia</taxon>
        <taxon>Daphnia similis group</taxon>
    </lineage>
</organism>
<dbReference type="EMBL" id="WJBH02000005">
    <property type="protein sequence ID" value="KAI9558700.1"/>
    <property type="molecule type" value="Genomic_DNA"/>
</dbReference>
<evidence type="ECO:0000313" key="3">
    <source>
        <dbReference type="Proteomes" id="UP000820818"/>
    </source>
</evidence>
<accession>A0AAD5L9R9</accession>
<name>A0AAD5L9R9_9CRUS</name>
<dbReference type="AlphaFoldDB" id="A0AAD5L9R9"/>
<keyword evidence="1" id="KW-0732">Signal</keyword>
<comment type="caution">
    <text evidence="2">The sequence shown here is derived from an EMBL/GenBank/DDBJ whole genome shotgun (WGS) entry which is preliminary data.</text>
</comment>
<keyword evidence="3" id="KW-1185">Reference proteome</keyword>
<feature type="chain" id="PRO_5042187661" description="Salivary secreted peptide" evidence="1">
    <location>
        <begin position="24"/>
        <end position="55"/>
    </location>
</feature>
<evidence type="ECO:0000313" key="2">
    <source>
        <dbReference type="EMBL" id="KAI9558700.1"/>
    </source>
</evidence>
<sequence length="55" mass="6233">MSKGIILMMFVFVVLCIATTMAGVQEFAKFPAVNYHHARFIRDAAPQRFPGWLFG</sequence>
<evidence type="ECO:0008006" key="4">
    <source>
        <dbReference type="Google" id="ProtNLM"/>
    </source>
</evidence>
<protein>
    <recommendedName>
        <fullName evidence="4">Salivary secreted peptide</fullName>
    </recommendedName>
</protein>
<gene>
    <name evidence="2" type="ORF">GHT06_015489</name>
</gene>
<reference evidence="2 3" key="1">
    <citation type="submission" date="2022-05" db="EMBL/GenBank/DDBJ databases">
        <title>A multi-omics perspective on studying reproductive biology in Daphnia sinensis.</title>
        <authorList>
            <person name="Jia J."/>
        </authorList>
    </citation>
    <scope>NUCLEOTIDE SEQUENCE [LARGE SCALE GENOMIC DNA]</scope>
    <source>
        <strain evidence="2 3">WSL</strain>
    </source>
</reference>
<feature type="signal peptide" evidence="1">
    <location>
        <begin position="1"/>
        <end position="23"/>
    </location>
</feature>
<evidence type="ECO:0000256" key="1">
    <source>
        <dbReference type="SAM" id="SignalP"/>
    </source>
</evidence>